<dbReference type="STRING" id="5098.A0A507R3D0"/>
<feature type="transmembrane region" description="Helical" evidence="1">
    <location>
        <begin position="66"/>
        <end position="91"/>
    </location>
</feature>
<dbReference type="Pfam" id="PF24800">
    <property type="entry name" value="DUF7702"/>
    <property type="match status" value="1"/>
</dbReference>
<keyword evidence="1" id="KW-0472">Membrane</keyword>
<comment type="caution">
    <text evidence="3">The sequence shown here is derived from an EMBL/GenBank/DDBJ whole genome shotgun (WGS) entry which is preliminary data.</text>
</comment>
<organism evidence="3 4">
    <name type="scientific">Monascus purpureus</name>
    <name type="common">Red mold</name>
    <name type="synonym">Monascus anka</name>
    <dbReference type="NCBI Taxonomy" id="5098"/>
    <lineage>
        <taxon>Eukaryota</taxon>
        <taxon>Fungi</taxon>
        <taxon>Dikarya</taxon>
        <taxon>Ascomycota</taxon>
        <taxon>Pezizomycotina</taxon>
        <taxon>Eurotiomycetes</taxon>
        <taxon>Eurotiomycetidae</taxon>
        <taxon>Eurotiales</taxon>
        <taxon>Aspergillaceae</taxon>
        <taxon>Monascus</taxon>
    </lineage>
</organism>
<dbReference type="AlphaFoldDB" id="A0A507R3D0"/>
<feature type="transmembrane region" description="Helical" evidence="1">
    <location>
        <begin position="6"/>
        <end position="27"/>
    </location>
</feature>
<dbReference type="EMBL" id="VIFY01000004">
    <property type="protein sequence ID" value="TQB77039.1"/>
    <property type="molecule type" value="Genomic_DNA"/>
</dbReference>
<feature type="transmembrane region" description="Helical" evidence="1">
    <location>
        <begin position="217"/>
        <end position="239"/>
    </location>
</feature>
<evidence type="ECO:0000313" key="3">
    <source>
        <dbReference type="EMBL" id="TQB77039.1"/>
    </source>
</evidence>
<keyword evidence="1" id="KW-0812">Transmembrane</keyword>
<feature type="transmembrane region" description="Helical" evidence="1">
    <location>
        <begin position="180"/>
        <end position="205"/>
    </location>
</feature>
<dbReference type="Proteomes" id="UP000319663">
    <property type="component" value="Unassembled WGS sequence"/>
</dbReference>
<feature type="domain" description="DUF7702" evidence="2">
    <location>
        <begin position="3"/>
        <end position="243"/>
    </location>
</feature>
<evidence type="ECO:0000313" key="4">
    <source>
        <dbReference type="Proteomes" id="UP000319663"/>
    </source>
</evidence>
<dbReference type="OrthoDB" id="2560628at2759"/>
<feature type="transmembrane region" description="Helical" evidence="1">
    <location>
        <begin position="147"/>
        <end position="168"/>
    </location>
</feature>
<dbReference type="InterPro" id="IPR056119">
    <property type="entry name" value="DUF7702"/>
</dbReference>
<accession>A0A507R3D0</accession>
<dbReference type="PANTHER" id="PTHR42109:SF2">
    <property type="entry name" value="INTEGRAL MEMBRANE PROTEIN"/>
    <property type="match status" value="1"/>
</dbReference>
<keyword evidence="1" id="KW-1133">Transmembrane helix</keyword>
<evidence type="ECO:0000256" key="1">
    <source>
        <dbReference type="SAM" id="Phobius"/>
    </source>
</evidence>
<sequence length="285" mass="31367">MGLTYRHAISVVQLIIFIPSLLPSLIFVWRHGFSRSAGFIFLVIFCLLRIVGAICDLVTISDPSSTGLYITSAVCSSIALSPLIMLCNGLLSRVNIFIPERFGLFNTSLLLRLLRLVSIAGAILSIVALTKNMSMEALKHPGSLIKIAMILFIVAWVLLLLALAILTRHVSVIQAGERRILLAVGLSAAFILVRLIYAILIWFATSSVFSLYNGNNTAMLIMSVMPEFAVTIVCLGMGLTLRVREPVAVEEQQCLDFRPSQGAPTREYQRVQGLRYDLPDGVQRC</sequence>
<protein>
    <recommendedName>
        <fullName evidence="2">DUF7702 domain-containing protein</fullName>
    </recommendedName>
</protein>
<proteinExistence type="predicted"/>
<evidence type="ECO:0000259" key="2">
    <source>
        <dbReference type="Pfam" id="PF24800"/>
    </source>
</evidence>
<feature type="transmembrane region" description="Helical" evidence="1">
    <location>
        <begin position="103"/>
        <end position="127"/>
    </location>
</feature>
<keyword evidence="4" id="KW-1185">Reference proteome</keyword>
<dbReference type="PANTHER" id="PTHR42109">
    <property type="entry name" value="UNPLACED GENOMIC SCAFFOLD UM_SCAF_CONTIG_1.265, WHOLE GENOME SHOTGUN SEQUENCE"/>
    <property type="match status" value="1"/>
</dbReference>
<reference evidence="3 4" key="1">
    <citation type="submission" date="2019-06" db="EMBL/GenBank/DDBJ databases">
        <title>Wine fermentation using esterase from Monascus purpureus.</title>
        <authorList>
            <person name="Geng C."/>
            <person name="Zhang Y."/>
        </authorList>
    </citation>
    <scope>NUCLEOTIDE SEQUENCE [LARGE SCALE GENOMIC DNA]</scope>
    <source>
        <strain evidence="3">HQ1</strain>
    </source>
</reference>
<feature type="transmembrane region" description="Helical" evidence="1">
    <location>
        <begin position="39"/>
        <end position="60"/>
    </location>
</feature>
<name>A0A507R3D0_MONPU</name>
<gene>
    <name evidence="3" type="ORF">MPDQ_005522</name>
</gene>